<name>A0AAD1VTT6_PELCU</name>
<dbReference type="GO" id="GO:0003906">
    <property type="term" value="F:DNA-(apurinic or apyrimidinic site) endonuclease activity"/>
    <property type="evidence" value="ECO:0007669"/>
    <property type="project" value="TreeGrafter"/>
</dbReference>
<feature type="domain" description="Endonuclease/exonuclease/phosphatase" evidence="11">
    <location>
        <begin position="12"/>
        <end position="187"/>
    </location>
</feature>
<feature type="site" description="Interaction with DNA substrate" evidence="10">
    <location>
        <position position="187"/>
    </location>
</feature>
<dbReference type="EMBL" id="OW240913">
    <property type="protein sequence ID" value="CAH2250641.1"/>
    <property type="molecule type" value="Genomic_DNA"/>
</dbReference>
<reference evidence="12" key="1">
    <citation type="submission" date="2022-03" db="EMBL/GenBank/DDBJ databases">
        <authorList>
            <person name="Alioto T."/>
            <person name="Alioto T."/>
            <person name="Gomez Garrido J."/>
        </authorList>
    </citation>
    <scope>NUCLEOTIDE SEQUENCE</scope>
</reference>
<dbReference type="SUPFAM" id="SSF56219">
    <property type="entry name" value="DNase I-like"/>
    <property type="match status" value="1"/>
</dbReference>
<evidence type="ECO:0000256" key="2">
    <source>
        <dbReference type="ARBA" id="ARBA00007092"/>
    </source>
</evidence>
<dbReference type="CDD" id="cd09076">
    <property type="entry name" value="L1-EN"/>
    <property type="match status" value="1"/>
</dbReference>
<evidence type="ECO:0000256" key="6">
    <source>
        <dbReference type="ARBA" id="ARBA00022801"/>
    </source>
</evidence>
<evidence type="ECO:0000313" key="12">
    <source>
        <dbReference type="EMBL" id="CAH2250641.1"/>
    </source>
</evidence>
<dbReference type="Pfam" id="PF03372">
    <property type="entry name" value="Exo_endo_phos"/>
    <property type="match status" value="1"/>
</dbReference>
<dbReference type="PANTHER" id="PTHR22748">
    <property type="entry name" value="AP ENDONUCLEASE"/>
    <property type="match status" value="1"/>
</dbReference>
<comment type="similarity">
    <text evidence="2">Belongs to the DNA repair enzymes AP/ExoA family.</text>
</comment>
<dbReference type="AlphaFoldDB" id="A0AAD1VTT6"/>
<dbReference type="InterPro" id="IPR005135">
    <property type="entry name" value="Endo/exonuclease/phosphatase"/>
</dbReference>
<keyword evidence="7 9" id="KW-0460">Magnesium</keyword>
<evidence type="ECO:0000256" key="7">
    <source>
        <dbReference type="ARBA" id="ARBA00022842"/>
    </source>
</evidence>
<evidence type="ECO:0000256" key="9">
    <source>
        <dbReference type="PIRSR" id="PIRSR604808-2"/>
    </source>
</evidence>
<evidence type="ECO:0000256" key="10">
    <source>
        <dbReference type="PIRSR" id="PIRSR604808-3"/>
    </source>
</evidence>
<dbReference type="GO" id="GO:0008081">
    <property type="term" value="F:phosphoric diester hydrolase activity"/>
    <property type="evidence" value="ECO:0007669"/>
    <property type="project" value="TreeGrafter"/>
</dbReference>
<keyword evidence="8" id="KW-0234">DNA repair</keyword>
<keyword evidence="9" id="KW-0464">Manganese</keyword>
<feature type="non-terminal residue" evidence="12">
    <location>
        <position position="418"/>
    </location>
</feature>
<feature type="binding site" evidence="9">
    <location>
        <position position="186"/>
    </location>
    <ligand>
        <name>Mg(2+)</name>
        <dbReference type="ChEBI" id="CHEBI:18420"/>
        <label>1</label>
    </ligand>
</feature>
<evidence type="ECO:0000256" key="4">
    <source>
        <dbReference type="ARBA" id="ARBA00022723"/>
    </source>
</evidence>
<accession>A0AAD1VTT6</accession>
<dbReference type="GO" id="GO:0005634">
    <property type="term" value="C:nucleus"/>
    <property type="evidence" value="ECO:0007669"/>
    <property type="project" value="TreeGrafter"/>
</dbReference>
<keyword evidence="6" id="KW-0378">Hydrolase</keyword>
<keyword evidence="5" id="KW-0227">DNA damage</keyword>
<dbReference type="PANTHER" id="PTHR22748:SF4">
    <property type="entry name" value="DNA-(APURINIC OR APYRIMIDINIC SITE) ENDONUCLEASE 2"/>
    <property type="match status" value="1"/>
</dbReference>
<evidence type="ECO:0000256" key="5">
    <source>
        <dbReference type="ARBA" id="ARBA00022763"/>
    </source>
</evidence>
<evidence type="ECO:0000313" key="13">
    <source>
        <dbReference type="Proteomes" id="UP001295444"/>
    </source>
</evidence>
<feature type="binding site" evidence="9">
    <location>
        <position position="187"/>
    </location>
    <ligand>
        <name>Mg(2+)</name>
        <dbReference type="ChEBI" id="CHEBI:18420"/>
        <label>1</label>
    </ligand>
</feature>
<dbReference type="GO" id="GO:0008311">
    <property type="term" value="F:double-stranded DNA 3'-5' DNA exonuclease activity"/>
    <property type="evidence" value="ECO:0007669"/>
    <property type="project" value="UniProtKB-EC"/>
</dbReference>
<evidence type="ECO:0000256" key="3">
    <source>
        <dbReference type="ARBA" id="ARBA00012115"/>
    </source>
</evidence>
<keyword evidence="4 9" id="KW-0479">Metal-binding</keyword>
<evidence type="ECO:0000256" key="1">
    <source>
        <dbReference type="ARBA" id="ARBA00000493"/>
    </source>
</evidence>
<comment type="catalytic activity">
    <reaction evidence="1">
        <text>Exonucleolytic cleavage in the 3'- to 5'-direction to yield nucleoside 5'-phosphates.</text>
        <dbReference type="EC" id="3.1.11.2"/>
    </reaction>
</comment>
<dbReference type="EC" id="3.1.11.2" evidence="3"/>
<dbReference type="GO" id="GO:0046872">
    <property type="term" value="F:metal ion binding"/>
    <property type="evidence" value="ECO:0007669"/>
    <property type="project" value="UniProtKB-KW"/>
</dbReference>
<evidence type="ECO:0000259" key="11">
    <source>
        <dbReference type="Pfam" id="PF03372"/>
    </source>
</evidence>
<dbReference type="InterPro" id="IPR004808">
    <property type="entry name" value="AP_endonuc_1"/>
</dbReference>
<comment type="cofactor">
    <cofactor evidence="9">
        <name>Mg(2+)</name>
        <dbReference type="ChEBI" id="CHEBI:18420"/>
    </cofactor>
    <cofactor evidence="9">
        <name>Mn(2+)</name>
        <dbReference type="ChEBI" id="CHEBI:29035"/>
    </cofactor>
    <text evidence="9">Probably binds two magnesium or manganese ions per subunit.</text>
</comment>
<dbReference type="GO" id="GO:0006284">
    <property type="term" value="P:base-excision repair"/>
    <property type="evidence" value="ECO:0007669"/>
    <property type="project" value="TreeGrafter"/>
</dbReference>
<evidence type="ECO:0000256" key="8">
    <source>
        <dbReference type="ARBA" id="ARBA00023204"/>
    </source>
</evidence>
<sequence>MAYCNAPLKVITQNCRGLNIPERRTHLLRELRKKHVAIAMLQETHFKEGSTPRLRNRHYPDNYFCNHPTAHKSGVAILLAAELEFKELDRVQDSQGRYLFLKGIIADKIYTIATIYVPNRSISSIRQSMEALRLVDCWRTLHPTGKDYTYYSALHNRYSRIDYILIAQEGLSHLRGAEIETATWSDHGSVGIELESPLYRPRKWTWRLNEALLLDPGTKDQIRQALEQYFGENDTPEASPISVWEAHKSVLRGILIRIASQKRKAFMQEMVDLYRSISTLERQHKRSQLNAVYGELMEHRRRLKDLILKRHLRSVQRSKGFYYVHANKGGKYLARLLKGPLPHRQIRKIRLTTGEISPFPQKIAGEFRSFYEHLYNLYTPNGATDAAGERTKIQNFLDGTVTNTIAQESATLLDTPIM</sequence>
<organism evidence="12 13">
    <name type="scientific">Pelobates cultripes</name>
    <name type="common">Western spadefoot toad</name>
    <dbReference type="NCBI Taxonomy" id="61616"/>
    <lineage>
        <taxon>Eukaryota</taxon>
        <taxon>Metazoa</taxon>
        <taxon>Chordata</taxon>
        <taxon>Craniata</taxon>
        <taxon>Vertebrata</taxon>
        <taxon>Euteleostomi</taxon>
        <taxon>Amphibia</taxon>
        <taxon>Batrachia</taxon>
        <taxon>Anura</taxon>
        <taxon>Pelobatoidea</taxon>
        <taxon>Pelobatidae</taxon>
        <taxon>Pelobates</taxon>
    </lineage>
</organism>
<proteinExistence type="inferred from homology"/>
<dbReference type="Gene3D" id="3.60.10.10">
    <property type="entry name" value="Endonuclease/exonuclease/phosphatase"/>
    <property type="match status" value="2"/>
</dbReference>
<feature type="site" description="Important for catalytic activity" evidence="10">
    <location>
        <position position="162"/>
    </location>
</feature>
<dbReference type="Proteomes" id="UP001295444">
    <property type="component" value="Chromosome 02"/>
</dbReference>
<protein>
    <recommendedName>
        <fullName evidence="3">exodeoxyribonuclease III</fullName>
        <ecNumber evidence="3">3.1.11.2</ecNumber>
    </recommendedName>
</protein>
<dbReference type="InterPro" id="IPR036691">
    <property type="entry name" value="Endo/exonu/phosph_ase_sf"/>
</dbReference>
<gene>
    <name evidence="12" type="ORF">PECUL_23A014065</name>
</gene>
<keyword evidence="13" id="KW-1185">Reference proteome</keyword>